<dbReference type="Proteomes" id="UP000182332">
    <property type="component" value="Unassembled WGS sequence"/>
</dbReference>
<organism evidence="1 2">
    <name type="scientific">Pseudomonas graminis</name>
    <dbReference type="NCBI Taxonomy" id="158627"/>
    <lineage>
        <taxon>Bacteria</taxon>
        <taxon>Pseudomonadati</taxon>
        <taxon>Pseudomonadota</taxon>
        <taxon>Gammaproteobacteria</taxon>
        <taxon>Pseudomonadales</taxon>
        <taxon>Pseudomonadaceae</taxon>
        <taxon>Pseudomonas</taxon>
    </lineage>
</organism>
<dbReference type="EMBL" id="FOHW01000011">
    <property type="protein sequence ID" value="SET34458.1"/>
    <property type="molecule type" value="Genomic_DNA"/>
</dbReference>
<dbReference type="RefSeq" id="WP_074888416.1">
    <property type="nucleotide sequence ID" value="NZ_FOHW01000011.1"/>
</dbReference>
<gene>
    <name evidence="1" type="ORF">SAMN05216197_11129</name>
</gene>
<reference evidence="1 2" key="1">
    <citation type="submission" date="2016-10" db="EMBL/GenBank/DDBJ databases">
        <authorList>
            <person name="de Groot N.N."/>
        </authorList>
    </citation>
    <scope>NUCLEOTIDE SEQUENCE [LARGE SCALE GENOMIC DNA]</scope>
    <source>
        <strain evidence="1 2">DSM 11363</strain>
    </source>
</reference>
<dbReference type="Pfam" id="PF07377">
    <property type="entry name" value="DUF1493"/>
    <property type="match status" value="1"/>
</dbReference>
<dbReference type="InterPro" id="IPR010862">
    <property type="entry name" value="DUF1493"/>
</dbReference>
<accession>A0A1I0DQ14</accession>
<evidence type="ECO:0000313" key="1">
    <source>
        <dbReference type="EMBL" id="SET34458.1"/>
    </source>
</evidence>
<dbReference type="AlphaFoldDB" id="A0A1I0DQ14"/>
<evidence type="ECO:0000313" key="2">
    <source>
        <dbReference type="Proteomes" id="UP000182332"/>
    </source>
</evidence>
<evidence type="ECO:0008006" key="3">
    <source>
        <dbReference type="Google" id="ProtNLM"/>
    </source>
</evidence>
<name>A0A1I0DQ14_9PSED</name>
<proteinExistence type="predicted"/>
<protein>
    <recommendedName>
        <fullName evidence="3">DUF1493 family protein</fullName>
    </recommendedName>
</protein>
<dbReference type="OrthoDB" id="456541at2"/>
<sequence length="148" mass="17167">MDNDDVDYELLGKIIECVQETFEFGANAFKDLSLSTDLNRQLGIEGDDANELMPEFFQRFSVDLGNYDAYRYFVPEGYDLLSFRRGKDRRGKIPIQLGMLYLAAITKTWDPTLLEQVHYSNIPLYQRKADIPLTGYEMQHQPQNKDSP</sequence>